<dbReference type="EMBL" id="JAGTJQ010000001">
    <property type="protein sequence ID" value="KAH7041498.1"/>
    <property type="molecule type" value="Genomic_DNA"/>
</dbReference>
<sequence length="299" mass="33076">MEDSRSELSVILGPEVLDELFGLRFPPTANDPDQVLAQATLWSQPGLPPDLDSKLRQLTVPILRALSQNYGPDPDTLLSLLIDPMLPATTKSRAPAPEASSRYPVLPSDLLDRAYIPRAVALVMLLDQCPRMYASSGPGTDARWVAHFFDPVAQALVYDVLLSQDWFLNYDGDDDDSGDDKGRGHWANAGYTFQEYLYITALVLTAADHSEDMTRHDALQAILAQRRAAIQHCTGTESPPFFRPPYDDVADETHAFSAWFRRGLPRFATVEEFALLRCATSGLTMPDIGPHCGWGLFLA</sequence>
<evidence type="ECO:0000313" key="2">
    <source>
        <dbReference type="Proteomes" id="UP000756346"/>
    </source>
</evidence>
<dbReference type="OrthoDB" id="414698at2759"/>
<comment type="caution">
    <text evidence="1">The sequence shown here is derived from an EMBL/GenBank/DDBJ whole genome shotgun (WGS) entry which is preliminary data.</text>
</comment>
<organism evidence="1 2">
    <name type="scientific">Microdochium trichocladiopsis</name>
    <dbReference type="NCBI Taxonomy" id="1682393"/>
    <lineage>
        <taxon>Eukaryota</taxon>
        <taxon>Fungi</taxon>
        <taxon>Dikarya</taxon>
        <taxon>Ascomycota</taxon>
        <taxon>Pezizomycotina</taxon>
        <taxon>Sordariomycetes</taxon>
        <taxon>Xylariomycetidae</taxon>
        <taxon>Xylariales</taxon>
        <taxon>Microdochiaceae</taxon>
        <taxon>Microdochium</taxon>
    </lineage>
</organism>
<gene>
    <name evidence="1" type="ORF">B0I36DRAFT_345094</name>
</gene>
<dbReference type="RefSeq" id="XP_046019553.1">
    <property type="nucleotide sequence ID" value="XM_046156327.1"/>
</dbReference>
<name>A0A9P8YK45_9PEZI</name>
<evidence type="ECO:0000313" key="1">
    <source>
        <dbReference type="EMBL" id="KAH7041498.1"/>
    </source>
</evidence>
<protein>
    <submittedName>
        <fullName evidence="1">Uncharacterized protein</fullName>
    </submittedName>
</protein>
<dbReference type="GeneID" id="70185873"/>
<reference evidence="1" key="1">
    <citation type="journal article" date="2021" name="Nat. Commun.">
        <title>Genetic determinants of endophytism in the Arabidopsis root mycobiome.</title>
        <authorList>
            <person name="Mesny F."/>
            <person name="Miyauchi S."/>
            <person name="Thiergart T."/>
            <person name="Pickel B."/>
            <person name="Atanasova L."/>
            <person name="Karlsson M."/>
            <person name="Huettel B."/>
            <person name="Barry K.W."/>
            <person name="Haridas S."/>
            <person name="Chen C."/>
            <person name="Bauer D."/>
            <person name="Andreopoulos W."/>
            <person name="Pangilinan J."/>
            <person name="LaButti K."/>
            <person name="Riley R."/>
            <person name="Lipzen A."/>
            <person name="Clum A."/>
            <person name="Drula E."/>
            <person name="Henrissat B."/>
            <person name="Kohler A."/>
            <person name="Grigoriev I.V."/>
            <person name="Martin F.M."/>
            <person name="Hacquard S."/>
        </authorList>
    </citation>
    <scope>NUCLEOTIDE SEQUENCE</scope>
    <source>
        <strain evidence="1">MPI-CAGE-CH-0230</strain>
    </source>
</reference>
<keyword evidence="2" id="KW-1185">Reference proteome</keyword>
<dbReference type="AlphaFoldDB" id="A0A9P8YK45"/>
<accession>A0A9P8YK45</accession>
<dbReference type="Proteomes" id="UP000756346">
    <property type="component" value="Unassembled WGS sequence"/>
</dbReference>
<proteinExistence type="predicted"/>